<evidence type="ECO:0000313" key="3">
    <source>
        <dbReference type="Proteomes" id="UP000238701"/>
    </source>
</evidence>
<dbReference type="AlphaFoldDB" id="A0A2U3KT36"/>
<feature type="transmembrane region" description="Helical" evidence="1">
    <location>
        <begin position="62"/>
        <end position="80"/>
    </location>
</feature>
<dbReference type="Proteomes" id="UP000238701">
    <property type="component" value="Unassembled WGS sequence"/>
</dbReference>
<organism evidence="2 3">
    <name type="scientific">Candidatus Sulfotelmatobacter kueseliae</name>
    <dbReference type="NCBI Taxonomy" id="2042962"/>
    <lineage>
        <taxon>Bacteria</taxon>
        <taxon>Pseudomonadati</taxon>
        <taxon>Acidobacteriota</taxon>
        <taxon>Terriglobia</taxon>
        <taxon>Terriglobales</taxon>
        <taxon>Candidatus Korobacteraceae</taxon>
        <taxon>Candidatus Sulfotelmatobacter</taxon>
    </lineage>
</organism>
<dbReference type="Gene3D" id="3.20.20.80">
    <property type="entry name" value="Glycosidases"/>
    <property type="match status" value="1"/>
</dbReference>
<gene>
    <name evidence="2" type="ORF">SBA1_470043</name>
</gene>
<keyword evidence="1 2" id="KW-0812">Transmembrane</keyword>
<accession>A0A2U3KT36</accession>
<keyword evidence="1" id="KW-0472">Membrane</keyword>
<evidence type="ECO:0000313" key="2">
    <source>
        <dbReference type="EMBL" id="SPF42818.1"/>
    </source>
</evidence>
<feature type="transmembrane region" description="Helical" evidence="1">
    <location>
        <begin position="19"/>
        <end position="41"/>
    </location>
</feature>
<dbReference type="EMBL" id="OMOD01000141">
    <property type="protein sequence ID" value="SPF42818.1"/>
    <property type="molecule type" value="Genomic_DNA"/>
</dbReference>
<proteinExistence type="predicted"/>
<evidence type="ECO:0000256" key="1">
    <source>
        <dbReference type="SAM" id="Phobius"/>
    </source>
</evidence>
<sequence length="379" mass="41954">MSAANGCRTSPRVLCGVFWFMRSAVASLLALLCYSATAGGNSRCAGASLRGRYRHSQWRDRPALWICCLVLLLLLGRAISPAQTAISVPIHGVTVDDRNDIRDDVFLKKLLPSLGHLSVTPTTRIVYAPGNKNGSFSANSYLDATTQIRGAGPVLGQPVDSFYMKCFTPAEYLNRFKGYVNTLGKVVDIWEVGNEINGEWLFGTTEECVPQASVKTTSQADVVTKMTDTYDYLKSQGRVTELTLYYNTPCVRPAANEMFGWVNDHVPARMKTGLDYVLVSYYELDCNGIRPDWQQVFTQLAALFPNAKLGFSEFGWSDSRPADESVIKDLISRTYAVHPNVPNWVGGGFYWEFAIDMVPYDPASGSLWSTIDAALKNQK</sequence>
<name>A0A2U3KT36_9BACT</name>
<reference evidence="3" key="1">
    <citation type="submission" date="2018-02" db="EMBL/GenBank/DDBJ databases">
        <authorList>
            <person name="Hausmann B."/>
        </authorList>
    </citation>
    <scope>NUCLEOTIDE SEQUENCE [LARGE SCALE GENOMIC DNA]</scope>
    <source>
        <strain evidence="3">Peat soil MAG SbA1</strain>
    </source>
</reference>
<keyword evidence="1" id="KW-1133">Transmembrane helix</keyword>
<protein>
    <submittedName>
        <fullName evidence="2">Transmembrane protein (Modular protein)</fullName>
    </submittedName>
</protein>
<dbReference type="InterPro" id="IPR017853">
    <property type="entry name" value="GH"/>
</dbReference>
<dbReference type="SUPFAM" id="SSF51445">
    <property type="entry name" value="(Trans)glycosidases"/>
    <property type="match status" value="1"/>
</dbReference>